<name>A0A2X3JAX7_9ENTR</name>
<evidence type="ECO:0000256" key="1">
    <source>
        <dbReference type="SAM" id="Phobius"/>
    </source>
</evidence>
<keyword evidence="1" id="KW-0812">Transmembrane</keyword>
<dbReference type="Proteomes" id="UP000251197">
    <property type="component" value="Unassembled WGS sequence"/>
</dbReference>
<keyword evidence="1" id="KW-0472">Membrane</keyword>
<evidence type="ECO:0000313" key="3">
    <source>
        <dbReference type="Proteomes" id="UP000251197"/>
    </source>
</evidence>
<evidence type="ECO:0000313" key="2">
    <source>
        <dbReference type="EMBL" id="SQC93103.1"/>
    </source>
</evidence>
<keyword evidence="1" id="KW-1133">Transmembrane helix</keyword>
<dbReference type="AlphaFoldDB" id="A0A2X3JAX7"/>
<dbReference type="STRING" id="158822.LH23_15085"/>
<gene>
    <name evidence="2" type="primary">rnfE_1</name>
    <name evidence="2" type="ORF">NCTC12120_06217</name>
</gene>
<feature type="transmembrane region" description="Helical" evidence="1">
    <location>
        <begin position="26"/>
        <end position="49"/>
    </location>
</feature>
<proteinExistence type="predicted"/>
<dbReference type="EMBL" id="UAVU01000010">
    <property type="protein sequence ID" value="SQC93103.1"/>
    <property type="molecule type" value="Genomic_DNA"/>
</dbReference>
<accession>A0A2X3JAX7</accession>
<sequence>MTAQTACLANWAKVLRIEVFHTDTPFLLAMLPPGAFIGLGMLLAIKYLIDEKMKARRARESATVAGNAEKA</sequence>
<reference evidence="2 3" key="1">
    <citation type="submission" date="2018-06" db="EMBL/GenBank/DDBJ databases">
        <authorList>
            <consortium name="Pathogen Informatics"/>
            <person name="Doyle S."/>
        </authorList>
    </citation>
    <scope>NUCLEOTIDE SEQUENCE [LARGE SCALE GENOMIC DNA]</scope>
    <source>
        <strain evidence="2 3">NCTC12120</strain>
    </source>
</reference>
<organism evidence="2 3">
    <name type="scientific">Cedecea neteri</name>
    <dbReference type="NCBI Taxonomy" id="158822"/>
    <lineage>
        <taxon>Bacteria</taxon>
        <taxon>Pseudomonadati</taxon>
        <taxon>Pseudomonadota</taxon>
        <taxon>Gammaproteobacteria</taxon>
        <taxon>Enterobacterales</taxon>
        <taxon>Enterobacteriaceae</taxon>
        <taxon>Cedecea</taxon>
    </lineage>
</organism>
<protein>
    <submittedName>
        <fullName evidence="2">Electron transport complex protein rnfE</fullName>
    </submittedName>
</protein>